<dbReference type="PROSITE" id="PS00626">
    <property type="entry name" value="RCC1_2"/>
    <property type="match status" value="1"/>
</dbReference>
<sequence length="188" mass="20804">MDRVISSYSPSLRALVHGRRQREAAAGHSHALLIDVEHTENHPHLPQARAEIKVVSEICESMAIRPVSVGQSKQDMLSGLRNCKIFHFAGHGYTNGDDPSKSHLCLSNTSDPLTVGDILKLNLHEASPFLAYPSACSTGRVQDDKFVDESIHLIGAFQLAGFRHVIGTLWKVRDKHYVDVARVTYEAI</sequence>
<reference evidence="2 3" key="1">
    <citation type="submission" date="2019-07" db="EMBL/GenBank/DDBJ databases">
        <title>The First High-Quality Draft Genome Sequence of the Causal Agent of the Current Panama Disease Epidemic.</title>
        <authorList>
            <person name="Warmington R.J."/>
            <person name="Kay W."/>
            <person name="Jeffries A."/>
            <person name="Bebber D."/>
            <person name="Moore K."/>
            <person name="Studholme D.J."/>
        </authorList>
    </citation>
    <scope>NUCLEOTIDE SEQUENCE [LARGE SCALE GENOMIC DNA]</scope>
    <source>
        <strain evidence="2 3">TR4</strain>
    </source>
</reference>
<proteinExistence type="predicted"/>
<protein>
    <recommendedName>
        <fullName evidence="1">CHAT domain-containing protein</fullName>
    </recommendedName>
</protein>
<dbReference type="InterPro" id="IPR024983">
    <property type="entry name" value="CHAT_dom"/>
</dbReference>
<feature type="domain" description="CHAT" evidence="1">
    <location>
        <begin position="7"/>
        <end position="186"/>
    </location>
</feature>
<gene>
    <name evidence="2" type="ORF">FocTR4_00007599</name>
</gene>
<dbReference type="EMBL" id="VMNF01000003">
    <property type="protein sequence ID" value="TXC12052.1"/>
    <property type="molecule type" value="Genomic_DNA"/>
</dbReference>
<evidence type="ECO:0000313" key="2">
    <source>
        <dbReference type="EMBL" id="TXC12052.1"/>
    </source>
</evidence>
<dbReference type="Proteomes" id="UP000321331">
    <property type="component" value="Unassembled WGS sequence"/>
</dbReference>
<dbReference type="InterPro" id="IPR000408">
    <property type="entry name" value="Reg_chr_condens"/>
</dbReference>
<accession>A0A5C6TN84</accession>
<dbReference type="Pfam" id="PF12770">
    <property type="entry name" value="CHAT"/>
    <property type="match status" value="1"/>
</dbReference>
<organism evidence="2 3">
    <name type="scientific">Fusarium oxysporum f. sp. cubense</name>
    <dbReference type="NCBI Taxonomy" id="61366"/>
    <lineage>
        <taxon>Eukaryota</taxon>
        <taxon>Fungi</taxon>
        <taxon>Dikarya</taxon>
        <taxon>Ascomycota</taxon>
        <taxon>Pezizomycotina</taxon>
        <taxon>Sordariomycetes</taxon>
        <taxon>Hypocreomycetidae</taxon>
        <taxon>Hypocreales</taxon>
        <taxon>Nectriaceae</taxon>
        <taxon>Fusarium</taxon>
        <taxon>Fusarium oxysporum species complex</taxon>
    </lineage>
</organism>
<evidence type="ECO:0000313" key="3">
    <source>
        <dbReference type="Proteomes" id="UP000321331"/>
    </source>
</evidence>
<comment type="caution">
    <text evidence="2">The sequence shown here is derived from an EMBL/GenBank/DDBJ whole genome shotgun (WGS) entry which is preliminary data.</text>
</comment>
<evidence type="ECO:0000259" key="1">
    <source>
        <dbReference type="Pfam" id="PF12770"/>
    </source>
</evidence>
<name>A0A5C6TN84_FUSOC</name>
<dbReference type="AlphaFoldDB" id="A0A5C6TN84"/>